<dbReference type="AlphaFoldDB" id="A0A9J6ZCK1"/>
<reference evidence="1" key="1">
    <citation type="submission" date="2022-05" db="EMBL/GenBank/DDBJ databases">
        <title>Novel bacterial taxa in a minimal lignocellulolytic consortium and its capacity to transform plastics disclosed by genome-resolved metagenomics.</title>
        <authorList>
            <person name="Rodriguez C.A.D."/>
            <person name="Diaz-Garcia L."/>
            <person name="Herrera K."/>
            <person name="Tarazona N.A."/>
            <person name="Sproer C."/>
            <person name="Overmann J."/>
            <person name="Jimenez D.J."/>
        </authorList>
    </citation>
    <scope>NUCLEOTIDE SEQUENCE</scope>
    <source>
        <strain evidence="1">MAG5</strain>
    </source>
</reference>
<sequence length="222" mass="25268">MDVLQYRDFIDLVGKYKIFPFSSFIPEYPSLSASAVHNEWHTDSDNDPWSWRIKIVQDGIAAYGKFFGDKACFIDKKLFPAVQTVLTNNKTVGERYYDGLISGTALQLYKVISEHENIDSRELRKLSGLHAKEDKKEYDKALVELQNNGDIVITGSAKSSENDAGWNSMCFISSNGWLRTVIGEYNYLSVEEAKSELVEQLSRNCTDKSMKYFAKKLNLSLT</sequence>
<name>A0A9J6ZCK1_9BACL</name>
<dbReference type="EMBL" id="CP097899">
    <property type="protein sequence ID" value="URN93656.1"/>
    <property type="molecule type" value="Genomic_DNA"/>
</dbReference>
<evidence type="ECO:0000313" key="2">
    <source>
        <dbReference type="Proteomes" id="UP001056756"/>
    </source>
</evidence>
<dbReference type="Pfam" id="PF24741">
    <property type="entry name" value="AlkZ-rel"/>
    <property type="match status" value="1"/>
</dbReference>
<accession>A0A9J6ZCK1</accession>
<dbReference type="InterPro" id="IPR056298">
    <property type="entry name" value="AlkZ-rel"/>
</dbReference>
<gene>
    <name evidence="1" type="ORF">NAG76_17765</name>
</gene>
<dbReference type="Proteomes" id="UP001056756">
    <property type="component" value="Chromosome"/>
</dbReference>
<protein>
    <submittedName>
        <fullName evidence="1">Uncharacterized protein</fullName>
    </submittedName>
</protein>
<dbReference type="KEGG" id="plig:NAG76_17765"/>
<proteinExistence type="predicted"/>
<organism evidence="1 2">
    <name type="scientific">Candidatus Pristimantibacillus lignocellulolyticus</name>
    <dbReference type="NCBI Taxonomy" id="2994561"/>
    <lineage>
        <taxon>Bacteria</taxon>
        <taxon>Bacillati</taxon>
        <taxon>Bacillota</taxon>
        <taxon>Bacilli</taxon>
        <taxon>Bacillales</taxon>
        <taxon>Paenibacillaceae</taxon>
        <taxon>Candidatus Pristimantibacillus</taxon>
    </lineage>
</organism>
<evidence type="ECO:0000313" key="1">
    <source>
        <dbReference type="EMBL" id="URN93656.1"/>
    </source>
</evidence>